<evidence type="ECO:0000256" key="5">
    <source>
        <dbReference type="SAM" id="Phobius"/>
    </source>
</evidence>
<dbReference type="PANTHER" id="PTHR39425:SF1">
    <property type="entry name" value="CYTOCHROME C7-LIKE DOMAIN-CONTAINING PROTEIN"/>
    <property type="match status" value="1"/>
</dbReference>
<evidence type="ECO:0000259" key="6">
    <source>
        <dbReference type="PROSITE" id="PS51007"/>
    </source>
</evidence>
<evidence type="ECO:0000256" key="3">
    <source>
        <dbReference type="ARBA" id="ARBA00023004"/>
    </source>
</evidence>
<dbReference type="SUPFAM" id="SSF48695">
    <property type="entry name" value="Multiheme cytochromes"/>
    <property type="match status" value="1"/>
</dbReference>
<evidence type="ECO:0000313" key="8">
    <source>
        <dbReference type="Proteomes" id="UP000263619"/>
    </source>
</evidence>
<dbReference type="RefSeq" id="WP_119305299.1">
    <property type="nucleotide sequence ID" value="NZ_AP014608.1"/>
</dbReference>
<dbReference type="EMBL" id="AP014608">
    <property type="protein sequence ID" value="BBA17000.1"/>
    <property type="molecule type" value="Genomic_DNA"/>
</dbReference>
<feature type="transmembrane region" description="Helical" evidence="5">
    <location>
        <begin position="212"/>
        <end position="234"/>
    </location>
</feature>
<dbReference type="Gene3D" id="3.90.10.10">
    <property type="entry name" value="Cytochrome C3"/>
    <property type="match status" value="2"/>
</dbReference>
<dbReference type="SUPFAM" id="SSF46626">
    <property type="entry name" value="Cytochrome c"/>
    <property type="match status" value="1"/>
</dbReference>
<name>A0A224AK36_9FLAO</name>
<reference evidence="7 8" key="1">
    <citation type="submission" date="2014-06" db="EMBL/GenBank/DDBJ databases">
        <title>Genome sequence of the intracellular symbiont Blattabacterium cuenoti, strain STAT from the wood feeding cockroach Salganea taiwanensis taiwanensis.</title>
        <authorList>
            <person name="Kinjo Y."/>
            <person name="Ohkuma M."/>
            <person name="Tokuda G."/>
        </authorList>
    </citation>
    <scope>NUCLEOTIDE SEQUENCE [LARGE SCALE GENOMIC DNA]</scope>
    <source>
        <strain evidence="7 8">STAT</strain>
    </source>
</reference>
<dbReference type="InterPro" id="IPR036909">
    <property type="entry name" value="Cyt_c-like_dom_sf"/>
</dbReference>
<protein>
    <submittedName>
        <fullName evidence="7">Cytochrome c</fullName>
    </submittedName>
</protein>
<keyword evidence="8" id="KW-1185">Reference proteome</keyword>
<evidence type="ECO:0000313" key="7">
    <source>
        <dbReference type="EMBL" id="BBA17000.1"/>
    </source>
</evidence>
<keyword evidence="5" id="KW-0472">Membrane</keyword>
<gene>
    <name evidence="7" type="ORF">STAT_057</name>
</gene>
<evidence type="ECO:0000256" key="4">
    <source>
        <dbReference type="PROSITE-ProRule" id="PRU00433"/>
    </source>
</evidence>
<dbReference type="InterPro" id="IPR036280">
    <property type="entry name" value="Multihaem_cyt_sf"/>
</dbReference>
<dbReference type="CDD" id="cd08168">
    <property type="entry name" value="Cytochrom_C3"/>
    <property type="match status" value="1"/>
</dbReference>
<dbReference type="InterPro" id="IPR009056">
    <property type="entry name" value="Cyt_c-like_dom"/>
</dbReference>
<keyword evidence="5" id="KW-1133">Transmembrane helix</keyword>
<proteinExistence type="predicted"/>
<dbReference type="GO" id="GO:0020037">
    <property type="term" value="F:heme binding"/>
    <property type="evidence" value="ECO:0007669"/>
    <property type="project" value="InterPro"/>
</dbReference>
<dbReference type="Gene3D" id="1.10.760.10">
    <property type="entry name" value="Cytochrome c-like domain"/>
    <property type="match status" value="1"/>
</dbReference>
<keyword evidence="2 4" id="KW-0479">Metal-binding</keyword>
<dbReference type="PANTHER" id="PTHR39425">
    <property type="entry name" value="LIPOPROTEIN CYTOCHROME C"/>
    <property type="match status" value="1"/>
</dbReference>
<dbReference type="GO" id="GO:0046872">
    <property type="term" value="F:metal ion binding"/>
    <property type="evidence" value="ECO:0007669"/>
    <property type="project" value="UniProtKB-KW"/>
</dbReference>
<feature type="domain" description="Cytochrome c" evidence="6">
    <location>
        <begin position="28"/>
        <end position="122"/>
    </location>
</feature>
<dbReference type="PROSITE" id="PS51007">
    <property type="entry name" value="CYTC"/>
    <property type="match status" value="1"/>
</dbReference>
<feature type="transmembrane region" description="Helical" evidence="5">
    <location>
        <begin position="149"/>
        <end position="170"/>
    </location>
</feature>
<keyword evidence="5" id="KW-0812">Transmembrane</keyword>
<accession>A0A224AK36</accession>
<sequence>MRKILFFIFIFLSIFLDLEGRKLKADKENVENGMELFKKNCTACHSIDLEKKMIGPPLSGVTEKRTRKWLHQWIKNNKSLRESGDKEALEIYKEYGNVEMNPFLHLSEKEIDDILSFIKNPILKKKENHEINNNEFNNNYENDKEENKFLVKFIIFCFGILSLILLWILYRIQILIRLINKKEKTEVYTFKKWDFIINILYKKILGNDKKKWYLLSCFTGLFMLFGVYETWFYLMKIDVNRGYKPKQPIYFSHKIHSEINKIDCQYCHSSAKYSKVSGIPSANVCMNCHITIYEYNGNYLEKGKSRDEYNQEIQKIYKAIGWDPETRKYSKKIHPIQWIRIHNMPDFVYFDHSQHIITGEKEIKKLKKVNLVCSACHGEVQKMDTVEMSNDFTMEWCLSCHKNVGINKENKYYKEYFPNKIKNKITIDMTGGTECAKCHY</sequence>
<keyword evidence="1 4" id="KW-0349">Heme</keyword>
<dbReference type="Proteomes" id="UP000263619">
    <property type="component" value="Chromosome"/>
</dbReference>
<evidence type="ECO:0000256" key="2">
    <source>
        <dbReference type="ARBA" id="ARBA00022723"/>
    </source>
</evidence>
<dbReference type="AlphaFoldDB" id="A0A224AK36"/>
<evidence type="ECO:0000256" key="1">
    <source>
        <dbReference type="ARBA" id="ARBA00022617"/>
    </source>
</evidence>
<dbReference type="Pfam" id="PF00034">
    <property type="entry name" value="Cytochrom_C"/>
    <property type="match status" value="1"/>
</dbReference>
<organism evidence="7 8">
    <name type="scientific">Blattabacterium cuenoti STAT</name>
    <dbReference type="NCBI Taxonomy" id="1457030"/>
    <lineage>
        <taxon>Bacteria</taxon>
        <taxon>Pseudomonadati</taxon>
        <taxon>Bacteroidota</taxon>
        <taxon>Flavobacteriia</taxon>
        <taxon>Flavobacteriales</taxon>
        <taxon>Blattabacteriaceae</taxon>
        <taxon>Blattabacterium</taxon>
    </lineage>
</organism>
<keyword evidence="3 4" id="KW-0408">Iron</keyword>
<dbReference type="GO" id="GO:0009055">
    <property type="term" value="F:electron transfer activity"/>
    <property type="evidence" value="ECO:0007669"/>
    <property type="project" value="InterPro"/>
</dbReference>
<dbReference type="OrthoDB" id="9782196at2"/>